<dbReference type="EMBL" id="JARK01000291">
    <property type="protein sequence ID" value="EYC38850.1"/>
    <property type="molecule type" value="Genomic_DNA"/>
</dbReference>
<sequence>MSVRETVASQFRSTLFAPPECIRGRAYGVAVSERIREIRVRDKSNAHCRVEKTRARTAAPIEIQHDNKSAHTIPAHYLIRQAKIYSTVLKL</sequence>
<name>A0A016WGT1_9BILA</name>
<protein>
    <submittedName>
        <fullName evidence="1">Uncharacterized protein</fullName>
    </submittedName>
</protein>
<proteinExistence type="predicted"/>
<comment type="caution">
    <text evidence="1">The sequence shown here is derived from an EMBL/GenBank/DDBJ whole genome shotgun (WGS) entry which is preliminary data.</text>
</comment>
<evidence type="ECO:0000313" key="1">
    <source>
        <dbReference type="EMBL" id="EYC38850.1"/>
    </source>
</evidence>
<accession>A0A016WGT1</accession>
<organism evidence="1 2">
    <name type="scientific">Ancylostoma ceylanicum</name>
    <dbReference type="NCBI Taxonomy" id="53326"/>
    <lineage>
        <taxon>Eukaryota</taxon>
        <taxon>Metazoa</taxon>
        <taxon>Ecdysozoa</taxon>
        <taxon>Nematoda</taxon>
        <taxon>Chromadorea</taxon>
        <taxon>Rhabditida</taxon>
        <taxon>Rhabditina</taxon>
        <taxon>Rhabditomorpha</taxon>
        <taxon>Strongyloidea</taxon>
        <taxon>Ancylostomatidae</taxon>
        <taxon>Ancylostomatinae</taxon>
        <taxon>Ancylostoma</taxon>
    </lineage>
</organism>
<dbReference type="AlphaFoldDB" id="A0A016WGT1"/>
<gene>
    <name evidence="1" type="primary">Acey_s0691.g1573</name>
    <name evidence="1" type="ORF">Y032_0691g1573</name>
</gene>
<keyword evidence="2" id="KW-1185">Reference proteome</keyword>
<dbReference type="Proteomes" id="UP000024635">
    <property type="component" value="Unassembled WGS sequence"/>
</dbReference>
<reference evidence="2" key="1">
    <citation type="journal article" date="2015" name="Nat. Genet.">
        <title>The genome and transcriptome of the zoonotic hookworm Ancylostoma ceylanicum identify infection-specific gene families.</title>
        <authorList>
            <person name="Schwarz E.M."/>
            <person name="Hu Y."/>
            <person name="Antoshechkin I."/>
            <person name="Miller M.M."/>
            <person name="Sternberg P.W."/>
            <person name="Aroian R.V."/>
        </authorList>
    </citation>
    <scope>NUCLEOTIDE SEQUENCE</scope>
    <source>
        <strain evidence="2">HY135</strain>
    </source>
</reference>
<evidence type="ECO:0000313" key="2">
    <source>
        <dbReference type="Proteomes" id="UP000024635"/>
    </source>
</evidence>